<dbReference type="PANTHER" id="PTHR39198">
    <property type="entry name" value="HYPOTHETICAL MEMBRANE PROTEIN, CONSERVED"/>
    <property type="match status" value="1"/>
</dbReference>
<feature type="transmembrane region" description="Helical" evidence="1">
    <location>
        <begin position="681"/>
        <end position="698"/>
    </location>
</feature>
<accession>A0A939C6W1</accession>
<dbReference type="Proteomes" id="UP000809243">
    <property type="component" value="Unassembled WGS sequence"/>
</dbReference>
<sequence>MDSKFFLVLFVLLIAATAQAAELTGNFSVTTDCFVPGKATYLLHNQGSETQTYTVRAVGENSNWINVNGVWIGEQPLAITLAANESKELYSFVKPQSCYITPGKYIVRIEVSNGQEISKEIEVTVVESRALQLSVSPESQKAAQCEETLFTVKVKNLGERSENAVLSLEGIPQSWIELEAATLNLQKGQTKEVELKVKADCDADVKKYSFQVKADLLATTFSATASASLEIEDKQGIGLSAGKLESCLETGSEAAIKVKNSGIQDDTIKLSATGIEWAELEIQELELKAGEEKEIAVVFSKTSAQPGSYELALKAESEKFGKQVEKSFSVELKDCYSLSVEKVLLNGAEAGEMPSLCIESKPEYVFTLKNDSVETVQAAVRVNGIDSVIAPAEISIESGKTQEVSVKLELEREKAGQKEFTFALAGENFSMEKAYTLNASDCYNLSVDWGSLASPVELDVNCKSELFTVKAKNNGTEAQNILVSSQGTGWVFFEPEAIPLEAGQAKEIYFYFATPHSVEPGTYTEEISLTSEEGTVKRAVQINVKKAEQEGEKGEAEINAEVAVDEYIERLEKVLKLTIRLSNDGNSSIIILSVTSLDPKARIDFNETSLNPGEEASVPVTMEIGPEESRLLFSVPLKISTDRGDIDRTLLIDLNAPGEEQGEEPAVPVGFFGLSDLGDTLLLGLVVIVIVLIVAVALKEGVGSGHGTGLVHLAKEVQEIPGKKLEEIGRQRRRSTNLHELVREVQRIPGKKLEEIGRHRKASPQSRKKK</sequence>
<dbReference type="AlphaFoldDB" id="A0A939C6W1"/>
<protein>
    <recommendedName>
        <fullName evidence="4">Alpha-galactosidase NEW3 domain-containing protein</fullName>
    </recommendedName>
</protein>
<organism evidence="2 3">
    <name type="scientific">Candidatus Iainarchaeum sp</name>
    <dbReference type="NCBI Taxonomy" id="3101447"/>
    <lineage>
        <taxon>Archaea</taxon>
        <taxon>Candidatus Iainarchaeota</taxon>
        <taxon>Candidatus Iainarchaeia</taxon>
        <taxon>Candidatus Iainarchaeales</taxon>
        <taxon>Candidatus Iainarchaeaceae</taxon>
        <taxon>Candidatus Iainarchaeum</taxon>
    </lineage>
</organism>
<reference evidence="2" key="1">
    <citation type="submission" date="2021-01" db="EMBL/GenBank/DDBJ databases">
        <title>Active Sulfur Cycling in an Early Earth Analoge.</title>
        <authorList>
            <person name="Hahn C.R."/>
            <person name="Youssef N.H."/>
            <person name="Elshahed M."/>
        </authorList>
    </citation>
    <scope>NUCLEOTIDE SEQUENCE</scope>
    <source>
        <strain evidence="2">Zod_Metabat.1151</strain>
    </source>
</reference>
<name>A0A939C6W1_9ARCH</name>
<dbReference type="Gene3D" id="2.60.40.10">
    <property type="entry name" value="Immunoglobulins"/>
    <property type="match status" value="2"/>
</dbReference>
<comment type="caution">
    <text evidence="2">The sequence shown here is derived from an EMBL/GenBank/DDBJ whole genome shotgun (WGS) entry which is preliminary data.</text>
</comment>
<keyword evidence="1" id="KW-0472">Membrane</keyword>
<keyword evidence="1" id="KW-0812">Transmembrane</keyword>
<evidence type="ECO:0008006" key="4">
    <source>
        <dbReference type="Google" id="ProtNLM"/>
    </source>
</evidence>
<dbReference type="InterPro" id="IPR013783">
    <property type="entry name" value="Ig-like_fold"/>
</dbReference>
<dbReference type="EMBL" id="JAFGDB010000016">
    <property type="protein sequence ID" value="MBN2067024.1"/>
    <property type="molecule type" value="Genomic_DNA"/>
</dbReference>
<proteinExistence type="predicted"/>
<evidence type="ECO:0000313" key="3">
    <source>
        <dbReference type="Proteomes" id="UP000809243"/>
    </source>
</evidence>
<dbReference type="PANTHER" id="PTHR39198:SF1">
    <property type="entry name" value="ALPHA-GALACTOSIDASE NEW3 DOMAIN-CONTAINING PROTEIN"/>
    <property type="match status" value="1"/>
</dbReference>
<evidence type="ECO:0000256" key="1">
    <source>
        <dbReference type="SAM" id="Phobius"/>
    </source>
</evidence>
<keyword evidence="1" id="KW-1133">Transmembrane helix</keyword>
<evidence type="ECO:0000313" key="2">
    <source>
        <dbReference type="EMBL" id="MBN2067024.1"/>
    </source>
</evidence>
<gene>
    <name evidence="2" type="ORF">JW744_00995</name>
</gene>